<keyword evidence="4" id="KW-0378">Hydrolase</keyword>
<keyword evidence="11" id="KW-1185">Reference proteome</keyword>
<keyword evidence="6" id="KW-0067">ATP-binding</keyword>
<proteinExistence type="inferred from homology"/>
<dbReference type="Pfam" id="PF21010">
    <property type="entry name" value="HA2_C"/>
    <property type="match status" value="1"/>
</dbReference>
<dbReference type="CDD" id="cd17982">
    <property type="entry name" value="DEXHc_DHX37"/>
    <property type="match status" value="1"/>
</dbReference>
<feature type="compositionally biased region" description="Acidic residues" evidence="7">
    <location>
        <begin position="158"/>
        <end position="176"/>
    </location>
</feature>
<dbReference type="Gene3D" id="1.20.120.1080">
    <property type="match status" value="1"/>
</dbReference>
<evidence type="ECO:0000256" key="6">
    <source>
        <dbReference type="ARBA" id="ARBA00022840"/>
    </source>
</evidence>
<dbReference type="Pfam" id="PF00270">
    <property type="entry name" value="DEAD"/>
    <property type="match status" value="1"/>
</dbReference>
<keyword evidence="3" id="KW-0547">Nucleotide-binding</keyword>
<dbReference type="PANTHER" id="PTHR18934:SF99">
    <property type="entry name" value="ATP-DEPENDENT RNA HELICASE DHX37-RELATED"/>
    <property type="match status" value="1"/>
</dbReference>
<dbReference type="Pfam" id="PF04408">
    <property type="entry name" value="WHD_HA2"/>
    <property type="match status" value="1"/>
</dbReference>
<dbReference type="InterPro" id="IPR002464">
    <property type="entry name" value="DNA/RNA_helicase_DEAH_CS"/>
</dbReference>
<dbReference type="PROSITE" id="PS00690">
    <property type="entry name" value="DEAH_ATP_HELICASE"/>
    <property type="match status" value="1"/>
</dbReference>
<dbReference type="InterPro" id="IPR011545">
    <property type="entry name" value="DEAD/DEAH_box_helicase_dom"/>
</dbReference>
<dbReference type="PROSITE" id="PS51194">
    <property type="entry name" value="HELICASE_CTER"/>
    <property type="match status" value="1"/>
</dbReference>
<feature type="compositionally biased region" description="Basic residues" evidence="7">
    <location>
        <begin position="224"/>
        <end position="234"/>
    </location>
</feature>
<dbReference type="InterPro" id="IPR007502">
    <property type="entry name" value="Helicase-assoc_dom"/>
</dbReference>
<feature type="compositionally biased region" description="Acidic residues" evidence="7">
    <location>
        <begin position="276"/>
        <end position="293"/>
    </location>
</feature>
<feature type="compositionally biased region" description="Basic residues" evidence="7">
    <location>
        <begin position="1"/>
        <end position="14"/>
    </location>
</feature>
<evidence type="ECO:0000256" key="4">
    <source>
        <dbReference type="ARBA" id="ARBA00022801"/>
    </source>
</evidence>
<evidence type="ECO:0000256" key="5">
    <source>
        <dbReference type="ARBA" id="ARBA00022806"/>
    </source>
</evidence>
<evidence type="ECO:0000313" key="11">
    <source>
        <dbReference type="Proteomes" id="UP001562354"/>
    </source>
</evidence>
<feature type="domain" description="Helicase ATP-binding" evidence="8">
    <location>
        <begin position="430"/>
        <end position="620"/>
    </location>
</feature>
<evidence type="ECO:0000256" key="3">
    <source>
        <dbReference type="ARBA" id="ARBA00022741"/>
    </source>
</evidence>
<feature type="compositionally biased region" description="Acidic residues" evidence="7">
    <location>
        <begin position="723"/>
        <end position="747"/>
    </location>
</feature>
<dbReference type="InterPro" id="IPR014001">
    <property type="entry name" value="Helicase_ATP-bd"/>
</dbReference>
<sequence length="1293" mass="143571">MPKFVPRQRKHKVKAREAAAKNKHAQMTEAPPEANEVEILPQTQSAREEKRSRLRDELRAQQAQPTISSKKRKRLDKYIDNKLKKEENLELIKKLAAHKVDTSLFASSKKLGRGGESARERLERALREKEAGINVEANDAVLFEQRPTPREEELQQLMEEEADDGDDDDDNSDDGEMQVQTCPAPASTSATAAGSGGLFGNSGGLFGSGLKRPLDVDESGKPIIQKRKRRKTAKKAVIQEPEWEGFTSNEDDDDEEGDNDDDDDDDDDDRIHHDDENGDEDDSENDNFDDEIYYEQKADDDQDTDVEQYSNDEDSEDSDFESESSESDGDSPVSKPRSSAFKAWATQQRNQAVGFVPSNAIDSHLAHPQKPTNFVPRAPSPENLPPELTVPTTASTHDNRPAVSVVVPRTPEIQKARLNLPVVQEEQKIIEAIHHNNVIVVWGATGSGKTTQVPQMMFESGYGSSIGTPTTAQDASKADRTRGMIGVTQPRRVAAVSVAERVATELCDMKNRVGYQIRFDTSVSKNTAIKFMTDGILLREIANDFILSRYSAIVIDEAHERSVNTDILIGMMSRIVHLRAQMAREDPDRYYPLKLVIMSATLRIEDFTKNERLFRQGPPPIVKAEGRQFPVTVHFSRRTNRDYLDEMFNKVSRGHKKLPSGGMLIFLTGQNEIVALAKRLRNAFPSDTGTQTKPPGMRVSAQDVPLEVEDMDASNPSLPASGLDDDGSDDEITGLDDDEDEDEFDIEGEESATSLKVHVLPLYSQLPTKEQLRVFEEPPEGSRLIVLATNVAETSLTIPGVRYVFDCGRSKEKKYEASTGVQTFEVGWISKASASQRSGRAGRTGPGHCYRLYSSAVYERDFEEYAIPEILRSPIEGVVLSLKNMDIQTVVNFPFPTPPDRQALAKAEKLLTYMGAIDSRGKITDAGKELAAYPLSPRFARMLLLGQRYNLAAHATALVAALAVPELFIPQNQYNTDANKADSSDEDSDSDVERPIRTEADNLAASAAEMKRKAYGKAQAVLSRWDDKSDAMKLLTTIAVYSMSKSPAQFCQDYFVREKAMKEAAQLRVQLAAIVRSQSRTANDAALAKLSPPDEKQRSILKQLVAAGFIDQVAIRSDLLKDDANVYGRKPRRAIEVAYRTLFASHEVEFSNRNLTPEDRELQKLVYVHPSSVLAHLSVKELPDYIIYSHLSRSTPSTIEGSKQPRTRMHPLTNATAKQLANLADGTPLLEVGKPIGKIETMPRGPDGRERRQCWVGLSLKGGEGMSPWPVGARKVIQKRVGGVWENESIVAA</sequence>
<feature type="region of interest" description="Disordered" evidence="7">
    <location>
        <begin position="136"/>
        <end position="340"/>
    </location>
</feature>
<feature type="compositionally biased region" description="Low complexity" evidence="7">
    <location>
        <begin position="183"/>
        <end position="193"/>
    </location>
</feature>
<evidence type="ECO:0000256" key="7">
    <source>
        <dbReference type="SAM" id="MobiDB-lite"/>
    </source>
</evidence>
<dbReference type="PROSITE" id="PS51192">
    <property type="entry name" value="HELICASE_ATP_BIND_1"/>
    <property type="match status" value="1"/>
</dbReference>
<dbReference type="InterPro" id="IPR001650">
    <property type="entry name" value="Helicase_C-like"/>
</dbReference>
<feature type="compositionally biased region" description="Acidic residues" evidence="7">
    <location>
        <begin position="249"/>
        <end position="268"/>
    </location>
</feature>
<name>A0ABR3PK18_9PEZI</name>
<dbReference type="SMART" id="SM00847">
    <property type="entry name" value="HA2"/>
    <property type="match status" value="1"/>
</dbReference>
<comment type="caution">
    <text evidence="10">The sequence shown here is derived from an EMBL/GenBank/DDBJ whole genome shotgun (WGS) entry which is preliminary data.</text>
</comment>
<evidence type="ECO:0000259" key="8">
    <source>
        <dbReference type="PROSITE" id="PS51192"/>
    </source>
</evidence>
<dbReference type="Pfam" id="PF07717">
    <property type="entry name" value="OB_NTP_bind"/>
    <property type="match status" value="1"/>
</dbReference>
<feature type="compositionally biased region" description="Basic and acidic residues" evidence="7">
    <location>
        <begin position="46"/>
        <end position="59"/>
    </location>
</feature>
<accession>A0ABR3PK18</accession>
<dbReference type="Gene3D" id="3.40.50.300">
    <property type="entry name" value="P-loop containing nucleotide triphosphate hydrolases"/>
    <property type="match status" value="2"/>
</dbReference>
<comment type="similarity">
    <text evidence="1">Belongs to the DEAD box helicase family. DEAH subfamily.</text>
</comment>
<gene>
    <name evidence="10" type="ORF">AAFC00_005067</name>
</gene>
<protein>
    <recommendedName>
        <fullName evidence="2">RNA helicase</fullName>
        <ecNumber evidence="2">3.6.4.13</ecNumber>
    </recommendedName>
</protein>
<dbReference type="SMART" id="SM00487">
    <property type="entry name" value="DEXDc"/>
    <property type="match status" value="1"/>
</dbReference>
<dbReference type="CDD" id="cd18791">
    <property type="entry name" value="SF2_C_RHA"/>
    <property type="match status" value="1"/>
</dbReference>
<feature type="region of interest" description="Disordered" evidence="7">
    <location>
        <begin position="1"/>
        <end position="78"/>
    </location>
</feature>
<evidence type="ECO:0000256" key="1">
    <source>
        <dbReference type="ARBA" id="ARBA00008792"/>
    </source>
</evidence>
<keyword evidence="5" id="KW-0347">Helicase</keyword>
<evidence type="ECO:0000313" key="10">
    <source>
        <dbReference type="EMBL" id="KAL1306353.1"/>
    </source>
</evidence>
<feature type="region of interest" description="Disordered" evidence="7">
    <location>
        <begin position="975"/>
        <end position="997"/>
    </location>
</feature>
<dbReference type="RefSeq" id="XP_069202626.1">
    <property type="nucleotide sequence ID" value="XM_069344799.1"/>
</dbReference>
<dbReference type="PANTHER" id="PTHR18934">
    <property type="entry name" value="ATP-DEPENDENT RNA HELICASE"/>
    <property type="match status" value="1"/>
</dbReference>
<dbReference type="InterPro" id="IPR027417">
    <property type="entry name" value="P-loop_NTPase"/>
</dbReference>
<feature type="compositionally biased region" description="Acidic residues" evidence="7">
    <location>
        <begin position="300"/>
        <end position="329"/>
    </location>
</feature>
<dbReference type="SMART" id="SM00490">
    <property type="entry name" value="HELICc"/>
    <property type="match status" value="1"/>
</dbReference>
<organism evidence="10 11">
    <name type="scientific">Neodothiora populina</name>
    <dbReference type="NCBI Taxonomy" id="2781224"/>
    <lineage>
        <taxon>Eukaryota</taxon>
        <taxon>Fungi</taxon>
        <taxon>Dikarya</taxon>
        <taxon>Ascomycota</taxon>
        <taxon>Pezizomycotina</taxon>
        <taxon>Dothideomycetes</taxon>
        <taxon>Dothideomycetidae</taxon>
        <taxon>Dothideales</taxon>
        <taxon>Dothioraceae</taxon>
        <taxon>Neodothiora</taxon>
    </lineage>
</organism>
<dbReference type="SUPFAM" id="SSF52540">
    <property type="entry name" value="P-loop containing nucleoside triphosphate hydrolases"/>
    <property type="match status" value="1"/>
</dbReference>
<dbReference type="Pfam" id="PF00271">
    <property type="entry name" value="Helicase_C"/>
    <property type="match status" value="1"/>
</dbReference>
<dbReference type="Proteomes" id="UP001562354">
    <property type="component" value="Unassembled WGS sequence"/>
</dbReference>
<dbReference type="InterPro" id="IPR011709">
    <property type="entry name" value="DEAD-box_helicase_OB_fold"/>
</dbReference>
<dbReference type="InterPro" id="IPR048333">
    <property type="entry name" value="HA2_WH"/>
</dbReference>
<dbReference type="EC" id="3.6.4.13" evidence="2"/>
<feature type="compositionally biased region" description="Gly residues" evidence="7">
    <location>
        <begin position="194"/>
        <end position="207"/>
    </location>
</feature>
<dbReference type="GeneID" id="95978767"/>
<evidence type="ECO:0000256" key="2">
    <source>
        <dbReference type="ARBA" id="ARBA00012552"/>
    </source>
</evidence>
<feature type="region of interest" description="Disordered" evidence="7">
    <location>
        <begin position="711"/>
        <end position="747"/>
    </location>
</feature>
<feature type="domain" description="Helicase C-terminal" evidence="9">
    <location>
        <begin position="643"/>
        <end position="886"/>
    </location>
</feature>
<reference evidence="10 11" key="1">
    <citation type="submission" date="2024-07" db="EMBL/GenBank/DDBJ databases">
        <title>Draft sequence of the Neodothiora populina.</title>
        <authorList>
            <person name="Drown D.D."/>
            <person name="Schuette U.S."/>
            <person name="Buechlein A.B."/>
            <person name="Rusch D.R."/>
            <person name="Winton L.W."/>
            <person name="Adams G.A."/>
        </authorList>
    </citation>
    <scope>NUCLEOTIDE SEQUENCE [LARGE SCALE GENOMIC DNA]</scope>
    <source>
        <strain evidence="10 11">CPC 39397</strain>
    </source>
</reference>
<dbReference type="EMBL" id="JBFMKM010000004">
    <property type="protein sequence ID" value="KAL1306353.1"/>
    <property type="molecule type" value="Genomic_DNA"/>
</dbReference>
<evidence type="ECO:0000259" key="9">
    <source>
        <dbReference type="PROSITE" id="PS51194"/>
    </source>
</evidence>